<dbReference type="InterPro" id="IPR005135">
    <property type="entry name" value="Endo/exonuclease/phosphatase"/>
</dbReference>
<evidence type="ECO:0000256" key="1">
    <source>
        <dbReference type="SAM" id="Coils"/>
    </source>
</evidence>
<accession>A0A803NMB3</accession>
<dbReference type="Gene3D" id="3.60.10.10">
    <property type="entry name" value="Endonuclease/exonuclease/phosphatase"/>
    <property type="match status" value="1"/>
</dbReference>
<sequence>MKILSWNARGLGNPNAFRHLRLLVQQQSPHVLFLMETKLPSNSISRFRQSLHFNNGIESPRVGMSGGLLLLWQDGIDVTLLHYGLTYFDCYLKNGSDPCLHFTAFYGSPHAQNKEASWTLLQRLDDVAPTLPWLTIGDFNEINSNSNKSGGSLRNEKQMETFRKVLDHCSLHETSFEGEPYTWIKNRSAVNTVKERLDWCFVNNLWDITFNTPTAHHLDYYSSDHRAIAVTVTPVGTTDQQEKRRSRFRFEKLWLSDPECKELIIQCWNQSTFTDPVQGLLSNLDSCATSLQQWHRHKFGSMKKNIAETQSQVNVLNNLNHRNRENMNELKRAESILDDLLEQEEIYWQQRSRVDWLSSGDRNTKFFHAKASARKSNNKIKSLINGAGVRVHTKADLAATVHEYFASIFATDSIDEDSLSQTFAAIPHMVTTDMNNELTKPFLATEVESALHSMAPDKSPGIDGMSSMFYQQNWSIVGESVTNAVLSVLNDGVDPTSLNRTIITLIPKIKNPQRVQDYRPISLCNVVSKLVTKVLVGRFKNVLPNVISETQSAFLPNRLITDNILVAFELVHAIKNKTGGRAGIATLKLDMSKAFDRVEWRFIKEVMVKMGLCIMCIYHSSGQGLCMRTLTL</sequence>
<dbReference type="EnsemblPlants" id="evm.model.01.2708">
    <property type="protein sequence ID" value="cds.evm.model.01.2708"/>
    <property type="gene ID" value="evm.TU.01.2708"/>
</dbReference>
<evidence type="ECO:0000313" key="4">
    <source>
        <dbReference type="EnsemblPlants" id="cds.evm.model.01.2708"/>
    </source>
</evidence>
<dbReference type="GO" id="GO:0003824">
    <property type="term" value="F:catalytic activity"/>
    <property type="evidence" value="ECO:0007669"/>
    <property type="project" value="InterPro"/>
</dbReference>
<dbReference type="Pfam" id="PF03372">
    <property type="entry name" value="Exo_endo_phos"/>
    <property type="match status" value="1"/>
</dbReference>
<evidence type="ECO:0000313" key="5">
    <source>
        <dbReference type="Proteomes" id="UP000596661"/>
    </source>
</evidence>
<feature type="domain" description="Reverse transcriptase" evidence="2">
    <location>
        <begin position="511"/>
        <end position="613"/>
    </location>
</feature>
<keyword evidence="1" id="KW-0175">Coiled coil</keyword>
<dbReference type="PANTHER" id="PTHR31635:SF196">
    <property type="entry name" value="REVERSE TRANSCRIPTASE DOMAIN-CONTAINING PROTEIN-RELATED"/>
    <property type="match status" value="1"/>
</dbReference>
<dbReference type="Gramene" id="evm.model.01.2708">
    <property type="protein sequence ID" value="cds.evm.model.01.2708"/>
    <property type="gene ID" value="evm.TU.01.2708"/>
</dbReference>
<dbReference type="SUPFAM" id="SSF56219">
    <property type="entry name" value="DNase I-like"/>
    <property type="match status" value="1"/>
</dbReference>
<keyword evidence="5" id="KW-1185">Reference proteome</keyword>
<proteinExistence type="predicted"/>
<evidence type="ECO:0000259" key="3">
    <source>
        <dbReference type="Pfam" id="PF03372"/>
    </source>
</evidence>
<organism evidence="4 5">
    <name type="scientific">Cannabis sativa</name>
    <name type="common">Hemp</name>
    <name type="synonym">Marijuana</name>
    <dbReference type="NCBI Taxonomy" id="3483"/>
    <lineage>
        <taxon>Eukaryota</taxon>
        <taxon>Viridiplantae</taxon>
        <taxon>Streptophyta</taxon>
        <taxon>Embryophyta</taxon>
        <taxon>Tracheophyta</taxon>
        <taxon>Spermatophyta</taxon>
        <taxon>Magnoliopsida</taxon>
        <taxon>eudicotyledons</taxon>
        <taxon>Gunneridae</taxon>
        <taxon>Pentapetalae</taxon>
        <taxon>rosids</taxon>
        <taxon>fabids</taxon>
        <taxon>Rosales</taxon>
        <taxon>Cannabaceae</taxon>
        <taxon>Cannabis</taxon>
    </lineage>
</organism>
<evidence type="ECO:0000259" key="2">
    <source>
        <dbReference type="Pfam" id="PF00078"/>
    </source>
</evidence>
<evidence type="ECO:0008006" key="6">
    <source>
        <dbReference type="Google" id="ProtNLM"/>
    </source>
</evidence>
<dbReference type="EMBL" id="UZAU01000078">
    <property type="status" value="NOT_ANNOTATED_CDS"/>
    <property type="molecule type" value="Genomic_DNA"/>
</dbReference>
<dbReference type="CDD" id="cd01650">
    <property type="entry name" value="RT_nLTR_like"/>
    <property type="match status" value="1"/>
</dbReference>
<dbReference type="InterPro" id="IPR000477">
    <property type="entry name" value="RT_dom"/>
</dbReference>
<dbReference type="InterPro" id="IPR043502">
    <property type="entry name" value="DNA/RNA_pol_sf"/>
</dbReference>
<feature type="domain" description="Endonuclease/exonuclease/phosphatase" evidence="3">
    <location>
        <begin position="4"/>
        <end position="225"/>
    </location>
</feature>
<dbReference type="Proteomes" id="UP000596661">
    <property type="component" value="Chromosome 1"/>
</dbReference>
<name>A0A803NMB3_CANSA</name>
<dbReference type="InterPro" id="IPR036691">
    <property type="entry name" value="Endo/exonu/phosph_ase_sf"/>
</dbReference>
<feature type="coiled-coil region" evidence="1">
    <location>
        <begin position="313"/>
        <end position="343"/>
    </location>
</feature>
<dbReference type="AlphaFoldDB" id="A0A803NMB3"/>
<dbReference type="OMA" id="ITHIWAD"/>
<dbReference type="Pfam" id="PF00078">
    <property type="entry name" value="RVT_1"/>
    <property type="match status" value="1"/>
</dbReference>
<reference evidence="4" key="1">
    <citation type="submission" date="2018-11" db="EMBL/GenBank/DDBJ databases">
        <authorList>
            <person name="Grassa J C."/>
        </authorList>
    </citation>
    <scope>NUCLEOTIDE SEQUENCE [LARGE SCALE GENOMIC DNA]</scope>
</reference>
<reference evidence="4" key="2">
    <citation type="submission" date="2021-03" db="UniProtKB">
        <authorList>
            <consortium name="EnsemblPlants"/>
        </authorList>
    </citation>
    <scope>IDENTIFICATION</scope>
</reference>
<protein>
    <recommendedName>
        <fullName evidence="6">Reverse transcriptase domain-containing protein</fullName>
    </recommendedName>
</protein>
<dbReference type="SUPFAM" id="SSF56672">
    <property type="entry name" value="DNA/RNA polymerases"/>
    <property type="match status" value="1"/>
</dbReference>
<dbReference type="PANTHER" id="PTHR31635">
    <property type="entry name" value="REVERSE TRANSCRIPTASE DOMAIN-CONTAINING PROTEIN-RELATED"/>
    <property type="match status" value="1"/>
</dbReference>